<name>A0A397SMS7_9GLOM</name>
<keyword evidence="1" id="KW-1133">Transmembrane helix</keyword>
<sequence>MFICILFSVYCRFVTSFSQFFSFIFISNLYSYTLFLTNSILLFLGPLVLPVLQLRSFSSFGSTINKGFLLLSFAIQPPIMIIFLFFV</sequence>
<dbReference type="EMBL" id="QKYT01000515">
    <property type="protein sequence ID" value="RIA84141.1"/>
    <property type="molecule type" value="Genomic_DNA"/>
</dbReference>
<feature type="transmembrane region" description="Helical" evidence="1">
    <location>
        <begin position="64"/>
        <end position="86"/>
    </location>
</feature>
<accession>A0A397SMS7</accession>
<reference evidence="2 3" key="1">
    <citation type="submission" date="2018-06" db="EMBL/GenBank/DDBJ databases">
        <title>Comparative genomics reveals the genomic features of Rhizophagus irregularis, R. cerebriforme, R. diaphanum and Gigaspora rosea, and their symbiotic lifestyle signature.</title>
        <authorList>
            <person name="Morin E."/>
            <person name="San Clemente H."/>
            <person name="Chen E.C.H."/>
            <person name="De La Providencia I."/>
            <person name="Hainaut M."/>
            <person name="Kuo A."/>
            <person name="Kohler A."/>
            <person name="Murat C."/>
            <person name="Tang N."/>
            <person name="Roy S."/>
            <person name="Loubradou J."/>
            <person name="Henrissat B."/>
            <person name="Grigoriev I.V."/>
            <person name="Corradi N."/>
            <person name="Roux C."/>
            <person name="Martin F.M."/>
        </authorList>
    </citation>
    <scope>NUCLEOTIDE SEQUENCE [LARGE SCALE GENOMIC DNA]</scope>
    <source>
        <strain evidence="2 3">DAOM 227022</strain>
    </source>
</reference>
<protein>
    <submittedName>
        <fullName evidence="2">Uncharacterized protein</fullName>
    </submittedName>
</protein>
<keyword evidence="1" id="KW-0812">Transmembrane</keyword>
<proteinExistence type="predicted"/>
<dbReference type="Proteomes" id="UP000265703">
    <property type="component" value="Unassembled WGS sequence"/>
</dbReference>
<feature type="transmembrane region" description="Helical" evidence="1">
    <location>
        <begin position="7"/>
        <end position="26"/>
    </location>
</feature>
<evidence type="ECO:0000256" key="1">
    <source>
        <dbReference type="SAM" id="Phobius"/>
    </source>
</evidence>
<organism evidence="2 3">
    <name type="scientific">Glomus cerebriforme</name>
    <dbReference type="NCBI Taxonomy" id="658196"/>
    <lineage>
        <taxon>Eukaryota</taxon>
        <taxon>Fungi</taxon>
        <taxon>Fungi incertae sedis</taxon>
        <taxon>Mucoromycota</taxon>
        <taxon>Glomeromycotina</taxon>
        <taxon>Glomeromycetes</taxon>
        <taxon>Glomerales</taxon>
        <taxon>Glomeraceae</taxon>
        <taxon>Glomus</taxon>
    </lineage>
</organism>
<feature type="transmembrane region" description="Helical" evidence="1">
    <location>
        <begin position="32"/>
        <end position="52"/>
    </location>
</feature>
<evidence type="ECO:0000313" key="3">
    <source>
        <dbReference type="Proteomes" id="UP000265703"/>
    </source>
</evidence>
<keyword evidence="1" id="KW-0472">Membrane</keyword>
<feature type="non-terminal residue" evidence="2">
    <location>
        <position position="87"/>
    </location>
</feature>
<keyword evidence="3" id="KW-1185">Reference proteome</keyword>
<evidence type="ECO:0000313" key="2">
    <source>
        <dbReference type="EMBL" id="RIA84141.1"/>
    </source>
</evidence>
<gene>
    <name evidence="2" type="ORF">C1645_784750</name>
</gene>
<comment type="caution">
    <text evidence="2">The sequence shown here is derived from an EMBL/GenBank/DDBJ whole genome shotgun (WGS) entry which is preliminary data.</text>
</comment>
<dbReference type="AlphaFoldDB" id="A0A397SMS7"/>